<dbReference type="OrthoDB" id="10011855at2759"/>
<evidence type="ECO:0000256" key="1">
    <source>
        <dbReference type="ARBA" id="ARBA00004123"/>
    </source>
</evidence>
<dbReference type="Proteomes" id="UP000186698">
    <property type="component" value="Chromosome 6S"/>
</dbReference>
<proteinExistence type="predicted"/>
<evidence type="ECO:0000259" key="9">
    <source>
        <dbReference type="PROSITE" id="PS50888"/>
    </source>
</evidence>
<dbReference type="GO" id="GO:0007423">
    <property type="term" value="P:sensory organ development"/>
    <property type="evidence" value="ECO:0000318"/>
    <property type="project" value="GO_Central"/>
</dbReference>
<evidence type="ECO:0000313" key="11">
    <source>
        <dbReference type="RefSeq" id="XP_018079246.1"/>
    </source>
</evidence>
<evidence type="ECO:0000256" key="8">
    <source>
        <dbReference type="SAM" id="MobiDB-lite"/>
    </source>
</evidence>
<dbReference type="PANTHER" id="PTHR19290:SF52">
    <property type="entry name" value="CLASS E BASIC HELIX-LOOP-HELIX PROTEIN 22"/>
    <property type="match status" value="1"/>
</dbReference>
<dbReference type="CDD" id="cd18954">
    <property type="entry name" value="bHLH_TS_bHLHe22_bHLHb5"/>
    <property type="match status" value="1"/>
</dbReference>
<evidence type="ECO:0000313" key="12">
    <source>
        <dbReference type="Xenbase" id="XB-GENE-17339287"/>
    </source>
</evidence>
<dbReference type="OMA" id="DDRCEMM"/>
<dbReference type="GO" id="GO:0070888">
    <property type="term" value="F:E-box binding"/>
    <property type="evidence" value="ECO:0000318"/>
    <property type="project" value="GO_Central"/>
</dbReference>
<evidence type="ECO:0000256" key="6">
    <source>
        <dbReference type="ARBA" id="ARBA00023242"/>
    </source>
</evidence>
<dbReference type="RefSeq" id="XP_018079246.1">
    <property type="nucleotide sequence ID" value="XM_018223757.2"/>
</dbReference>
<organism evidence="10 11">
    <name type="scientific">Xenopus laevis</name>
    <name type="common">African clawed frog</name>
    <dbReference type="NCBI Taxonomy" id="8355"/>
    <lineage>
        <taxon>Eukaryota</taxon>
        <taxon>Metazoa</taxon>
        <taxon>Chordata</taxon>
        <taxon>Craniata</taxon>
        <taxon>Vertebrata</taxon>
        <taxon>Euteleostomi</taxon>
        <taxon>Amphibia</taxon>
        <taxon>Batrachia</taxon>
        <taxon>Anura</taxon>
        <taxon>Pipoidea</taxon>
        <taxon>Pipidae</taxon>
        <taxon>Xenopodinae</taxon>
        <taxon>Xenopus</taxon>
        <taxon>Xenopus</taxon>
    </lineage>
</organism>
<dbReference type="Xenbase" id="XB-GENE-17339287">
    <property type="gene designation" value="bhlhe22.S"/>
</dbReference>
<evidence type="ECO:0000256" key="2">
    <source>
        <dbReference type="ARBA" id="ARBA00017983"/>
    </source>
</evidence>
<dbReference type="GO" id="GO:0046983">
    <property type="term" value="F:protein dimerization activity"/>
    <property type="evidence" value="ECO:0007669"/>
    <property type="project" value="InterPro"/>
</dbReference>
<dbReference type="Gene3D" id="4.10.280.10">
    <property type="entry name" value="Helix-loop-helix DNA-binding domain"/>
    <property type="match status" value="1"/>
</dbReference>
<feature type="region of interest" description="Disordered" evidence="8">
    <location>
        <begin position="83"/>
        <end position="108"/>
    </location>
</feature>
<dbReference type="GO" id="GO:0045944">
    <property type="term" value="P:positive regulation of transcription by RNA polymerase II"/>
    <property type="evidence" value="ECO:0000318"/>
    <property type="project" value="GO_Central"/>
</dbReference>
<dbReference type="PaxDb" id="8355-A0A1L8FT82"/>
<evidence type="ECO:0000313" key="10">
    <source>
        <dbReference type="Proteomes" id="UP000186698"/>
    </source>
</evidence>
<keyword evidence="10" id="KW-1185">Reference proteome</keyword>
<dbReference type="PROSITE" id="PS50888">
    <property type="entry name" value="BHLH"/>
    <property type="match status" value="1"/>
</dbReference>
<evidence type="ECO:0000256" key="3">
    <source>
        <dbReference type="ARBA" id="ARBA00022491"/>
    </source>
</evidence>
<keyword evidence="3" id="KW-0678">Repressor</keyword>
<dbReference type="SUPFAM" id="SSF47459">
    <property type="entry name" value="HLH, helix-loop-helix DNA-binding domain"/>
    <property type="match status" value="1"/>
</dbReference>
<comment type="subcellular location">
    <subcellularLocation>
        <location evidence="1">Nucleus</location>
    </subcellularLocation>
</comment>
<accession>A0A1L8FT82</accession>
<evidence type="ECO:0000256" key="7">
    <source>
        <dbReference type="ARBA" id="ARBA00030141"/>
    </source>
</evidence>
<keyword evidence="4" id="KW-0805">Transcription regulation</keyword>
<feature type="domain" description="BHLH" evidence="9">
    <location>
        <begin position="145"/>
        <end position="199"/>
    </location>
</feature>
<dbReference type="InterPro" id="IPR036638">
    <property type="entry name" value="HLH_DNA-bd_sf"/>
</dbReference>
<dbReference type="AlphaFoldDB" id="A0A1L8FT82"/>
<name>A0A1L8FT82_XENLA</name>
<dbReference type="Pfam" id="PF00010">
    <property type="entry name" value="HLH"/>
    <property type="match status" value="1"/>
</dbReference>
<dbReference type="InterPro" id="IPR050359">
    <property type="entry name" value="bHLH_transcription_factors"/>
</dbReference>
<dbReference type="CTD" id="108695317"/>
<evidence type="ECO:0000256" key="4">
    <source>
        <dbReference type="ARBA" id="ARBA00023015"/>
    </source>
</evidence>
<dbReference type="STRING" id="8355.A0A1L8FT82"/>
<keyword evidence="6" id="KW-0539">Nucleus</keyword>
<dbReference type="GO" id="GO:0061564">
    <property type="term" value="P:axon development"/>
    <property type="evidence" value="ECO:0000318"/>
    <property type="project" value="GO_Central"/>
</dbReference>
<dbReference type="GO" id="GO:0000981">
    <property type="term" value="F:DNA-binding transcription factor activity, RNA polymerase II-specific"/>
    <property type="evidence" value="ECO:0000318"/>
    <property type="project" value="GO_Central"/>
</dbReference>
<dbReference type="Bgee" id="108695317">
    <property type="expression patterns" value="Expressed in brain and 3 other cell types or tissues"/>
</dbReference>
<dbReference type="AGR" id="Xenbase:XB-GENE-17339287"/>
<dbReference type="GeneID" id="108695317"/>
<sequence>MERALKLAEEDLFHKSLSAKRMESAFRSPPGLDGPDPSDLLRHHQQLHQQQLHNQANSGALSAGAASESLALANMCAKYGESAGGGRGSVAESSGGEEQSPDDDSDGRCELLLRSAEHMANQAAMKVLDVPCVPGGGKKSKEQRVLRLNINARERRRMHDLNDALDELRSVIPYAHSPSVRKLSKIATLLLAKNYILMQAQALDEMRRLVAYLNQGQAISAASIPNSAAAVALHPALAAYEPAATAGYPFSTGLPSASSCPDKCALFSSVSSLCKQCTDKP</sequence>
<protein>
    <recommendedName>
        <fullName evidence="2">Class E basic helix-loop-helix protein 22</fullName>
    </recommendedName>
    <alternativeName>
        <fullName evidence="7">Class B basic helix-loop-helix protein 5</fullName>
    </alternativeName>
</protein>
<keyword evidence="5" id="KW-0804">Transcription</keyword>
<evidence type="ECO:0000256" key="5">
    <source>
        <dbReference type="ARBA" id="ARBA00023163"/>
    </source>
</evidence>
<gene>
    <name evidence="11 12" type="primary">bhlhe22.S</name>
</gene>
<dbReference type="FunFam" id="4.10.280.10:FF:000026">
    <property type="entry name" value="Basic helix-loop-helix family, member e23"/>
    <property type="match status" value="1"/>
</dbReference>
<dbReference type="GO" id="GO:0005634">
    <property type="term" value="C:nucleus"/>
    <property type="evidence" value="ECO:0000318"/>
    <property type="project" value="GO_Central"/>
</dbReference>
<reference evidence="11" key="1">
    <citation type="submission" date="2025-08" db="UniProtKB">
        <authorList>
            <consortium name="RefSeq"/>
        </authorList>
    </citation>
    <scope>IDENTIFICATION</scope>
    <source>
        <strain evidence="11">J_2021</strain>
        <tissue evidence="11">Erythrocytes</tissue>
    </source>
</reference>
<dbReference type="KEGG" id="xla:108695317"/>
<dbReference type="SMART" id="SM00353">
    <property type="entry name" value="HLH"/>
    <property type="match status" value="1"/>
</dbReference>
<dbReference type="PANTHER" id="PTHR19290">
    <property type="entry name" value="BASIC HELIX-LOOP-HELIX PROTEIN NEUROGENIN-RELATED"/>
    <property type="match status" value="1"/>
</dbReference>
<dbReference type="InterPro" id="IPR011598">
    <property type="entry name" value="bHLH_dom"/>
</dbReference>